<accession>A0ABW5JZM4</accession>
<organism evidence="2 3">
    <name type="scientific">Lacinutrix gracilariae</name>
    <dbReference type="NCBI Taxonomy" id="1747198"/>
    <lineage>
        <taxon>Bacteria</taxon>
        <taxon>Pseudomonadati</taxon>
        <taxon>Bacteroidota</taxon>
        <taxon>Flavobacteriia</taxon>
        <taxon>Flavobacteriales</taxon>
        <taxon>Flavobacteriaceae</taxon>
        <taxon>Lacinutrix</taxon>
    </lineage>
</organism>
<keyword evidence="3" id="KW-1185">Reference proteome</keyword>
<gene>
    <name evidence="2" type="ORF">ACFSSB_01075</name>
</gene>
<proteinExistence type="predicted"/>
<protein>
    <submittedName>
        <fullName evidence="2">Uncharacterized protein</fullName>
    </submittedName>
</protein>
<keyword evidence="1" id="KW-0812">Transmembrane</keyword>
<keyword evidence="1" id="KW-1133">Transmembrane helix</keyword>
<name>A0ABW5JZM4_9FLAO</name>
<reference evidence="3" key="1">
    <citation type="journal article" date="2019" name="Int. J. Syst. Evol. Microbiol.">
        <title>The Global Catalogue of Microorganisms (GCM) 10K type strain sequencing project: providing services to taxonomists for standard genome sequencing and annotation.</title>
        <authorList>
            <consortium name="The Broad Institute Genomics Platform"/>
            <consortium name="The Broad Institute Genome Sequencing Center for Infectious Disease"/>
            <person name="Wu L."/>
            <person name="Ma J."/>
        </authorList>
    </citation>
    <scope>NUCLEOTIDE SEQUENCE [LARGE SCALE GENOMIC DNA]</scope>
    <source>
        <strain evidence="3">KCTC 42808</strain>
    </source>
</reference>
<dbReference type="EMBL" id="JBHULM010000001">
    <property type="protein sequence ID" value="MFD2540895.1"/>
    <property type="molecule type" value="Genomic_DNA"/>
</dbReference>
<evidence type="ECO:0000313" key="3">
    <source>
        <dbReference type="Proteomes" id="UP001597467"/>
    </source>
</evidence>
<feature type="transmembrane region" description="Helical" evidence="1">
    <location>
        <begin position="15"/>
        <end position="33"/>
    </location>
</feature>
<comment type="caution">
    <text evidence="2">The sequence shown here is derived from an EMBL/GenBank/DDBJ whole genome shotgun (WGS) entry which is preliminary data.</text>
</comment>
<dbReference type="Proteomes" id="UP001597467">
    <property type="component" value="Unassembled WGS sequence"/>
</dbReference>
<sequence length="50" mass="5605">MISQSIALSNWNNGVIMIAIFGLVCLALVGFLIKFMSTSDRNKKDETKER</sequence>
<evidence type="ECO:0000313" key="2">
    <source>
        <dbReference type="EMBL" id="MFD2540895.1"/>
    </source>
</evidence>
<keyword evidence="1" id="KW-0472">Membrane</keyword>
<evidence type="ECO:0000256" key="1">
    <source>
        <dbReference type="SAM" id="Phobius"/>
    </source>
</evidence>
<dbReference type="RefSeq" id="WP_379900033.1">
    <property type="nucleotide sequence ID" value="NZ_JBHULM010000001.1"/>
</dbReference>